<accession>A0A2H3CYL7</accession>
<protein>
    <submittedName>
        <fullName evidence="1">Uncharacterized protein</fullName>
    </submittedName>
</protein>
<dbReference type="AlphaFoldDB" id="A0A2H3CYL7"/>
<dbReference type="Proteomes" id="UP000217790">
    <property type="component" value="Unassembled WGS sequence"/>
</dbReference>
<gene>
    <name evidence="1" type="ORF">ARMGADRAFT_1168276</name>
</gene>
<proteinExistence type="predicted"/>
<evidence type="ECO:0000313" key="2">
    <source>
        <dbReference type="Proteomes" id="UP000217790"/>
    </source>
</evidence>
<evidence type="ECO:0000313" key="1">
    <source>
        <dbReference type="EMBL" id="PBK88101.1"/>
    </source>
</evidence>
<dbReference type="EMBL" id="KZ293675">
    <property type="protein sequence ID" value="PBK88101.1"/>
    <property type="molecule type" value="Genomic_DNA"/>
</dbReference>
<dbReference type="InParanoid" id="A0A2H3CYL7"/>
<name>A0A2H3CYL7_ARMGA</name>
<sequence length="222" mass="25459">MRDDADDISRFHRKRVVYESRVVRSSMSPYPRGMQLSRQSLSYMISSDRTPVVAFKCVDLTSYKISTLLHQLKSARTVEDGEVVRFLASWISSDEPLPHGDDRFFPLTATFLPSRENTRWALVWISSVGSLPYVYDLRLDGINPSKFSISFAVNTSDERHFKKVTAEIEIPSVNGSLSFLLWWVTTLREGRREKSLATKISMRRPWSNPLRPADGSYAMAQM</sequence>
<keyword evidence="2" id="KW-1185">Reference proteome</keyword>
<reference evidence="2" key="1">
    <citation type="journal article" date="2017" name="Nat. Ecol. Evol.">
        <title>Genome expansion and lineage-specific genetic innovations in the forest pathogenic fungi Armillaria.</title>
        <authorList>
            <person name="Sipos G."/>
            <person name="Prasanna A.N."/>
            <person name="Walter M.C."/>
            <person name="O'Connor E."/>
            <person name="Balint B."/>
            <person name="Krizsan K."/>
            <person name="Kiss B."/>
            <person name="Hess J."/>
            <person name="Varga T."/>
            <person name="Slot J."/>
            <person name="Riley R."/>
            <person name="Boka B."/>
            <person name="Rigling D."/>
            <person name="Barry K."/>
            <person name="Lee J."/>
            <person name="Mihaltcheva S."/>
            <person name="LaButti K."/>
            <person name="Lipzen A."/>
            <person name="Waldron R."/>
            <person name="Moloney N.M."/>
            <person name="Sperisen C."/>
            <person name="Kredics L."/>
            <person name="Vagvoelgyi C."/>
            <person name="Patrignani A."/>
            <person name="Fitzpatrick D."/>
            <person name="Nagy I."/>
            <person name="Doyle S."/>
            <person name="Anderson J.B."/>
            <person name="Grigoriev I.V."/>
            <person name="Gueldener U."/>
            <person name="Muensterkoetter M."/>
            <person name="Nagy L.G."/>
        </authorList>
    </citation>
    <scope>NUCLEOTIDE SEQUENCE [LARGE SCALE GENOMIC DNA]</scope>
    <source>
        <strain evidence="2">Ar21-2</strain>
    </source>
</reference>
<organism evidence="1 2">
    <name type="scientific">Armillaria gallica</name>
    <name type="common">Bulbous honey fungus</name>
    <name type="synonym">Armillaria bulbosa</name>
    <dbReference type="NCBI Taxonomy" id="47427"/>
    <lineage>
        <taxon>Eukaryota</taxon>
        <taxon>Fungi</taxon>
        <taxon>Dikarya</taxon>
        <taxon>Basidiomycota</taxon>
        <taxon>Agaricomycotina</taxon>
        <taxon>Agaricomycetes</taxon>
        <taxon>Agaricomycetidae</taxon>
        <taxon>Agaricales</taxon>
        <taxon>Marasmiineae</taxon>
        <taxon>Physalacriaceae</taxon>
        <taxon>Armillaria</taxon>
    </lineage>
</organism>